<dbReference type="EMBL" id="QMEY01000054">
    <property type="protein sequence ID" value="RBQ11681.1"/>
    <property type="molecule type" value="Genomic_DNA"/>
</dbReference>
<reference evidence="3 4" key="1">
    <citation type="submission" date="2018-06" db="EMBL/GenBank/DDBJ databases">
        <title>Sphaerisporangium craniellae sp. nov., isolated from a marine sponge in the South China Sea.</title>
        <authorList>
            <person name="Li L."/>
        </authorList>
    </citation>
    <scope>NUCLEOTIDE SEQUENCE [LARGE SCALE GENOMIC DNA]</scope>
    <source>
        <strain evidence="3 4">LHW63015</strain>
    </source>
</reference>
<evidence type="ECO:0000256" key="1">
    <source>
        <dbReference type="SAM" id="Phobius"/>
    </source>
</evidence>
<evidence type="ECO:0000313" key="3">
    <source>
        <dbReference type="EMBL" id="RBQ11681.1"/>
    </source>
</evidence>
<dbReference type="InterPro" id="IPR013597">
    <property type="entry name" value="Mat_intron_G2"/>
</dbReference>
<evidence type="ECO:0000313" key="4">
    <source>
        <dbReference type="Proteomes" id="UP000253303"/>
    </source>
</evidence>
<sequence length="84" mass="9888">RGWVAYFKYGHSAERFSKIRQYARMRLALFISKRRRASKGFGWRTLVALSPNELGLIGMYGIVVSPWPFKDWRVRPNAGGERRR</sequence>
<keyword evidence="3" id="KW-0695">RNA-directed DNA polymerase</keyword>
<dbReference type="GO" id="GO:0003964">
    <property type="term" value="F:RNA-directed DNA polymerase activity"/>
    <property type="evidence" value="ECO:0007669"/>
    <property type="project" value="UniProtKB-KW"/>
</dbReference>
<accession>A0A366LCS8</accession>
<keyword evidence="4" id="KW-1185">Reference proteome</keyword>
<keyword evidence="1" id="KW-0812">Transmembrane</keyword>
<name>A0A366LCS8_9ACTN</name>
<protein>
    <submittedName>
        <fullName evidence="3">Group II intron reverse transcriptase/maturase</fullName>
    </submittedName>
</protein>
<dbReference type="Pfam" id="PF08388">
    <property type="entry name" value="GIIM"/>
    <property type="match status" value="1"/>
</dbReference>
<feature type="transmembrane region" description="Helical" evidence="1">
    <location>
        <begin position="41"/>
        <end position="63"/>
    </location>
</feature>
<organism evidence="3 4">
    <name type="scientific">Spongiactinospora rosea</name>
    <dbReference type="NCBI Taxonomy" id="2248750"/>
    <lineage>
        <taxon>Bacteria</taxon>
        <taxon>Bacillati</taxon>
        <taxon>Actinomycetota</taxon>
        <taxon>Actinomycetes</taxon>
        <taxon>Streptosporangiales</taxon>
        <taxon>Streptosporangiaceae</taxon>
        <taxon>Spongiactinospora</taxon>
    </lineage>
</organism>
<feature type="domain" description="Group II intron maturase-specific" evidence="2">
    <location>
        <begin position="1"/>
        <end position="43"/>
    </location>
</feature>
<keyword evidence="1" id="KW-1133">Transmembrane helix</keyword>
<dbReference type="RefSeq" id="WP_199565845.1">
    <property type="nucleotide sequence ID" value="NZ_QMEY01000054.1"/>
</dbReference>
<evidence type="ECO:0000259" key="2">
    <source>
        <dbReference type="Pfam" id="PF08388"/>
    </source>
</evidence>
<comment type="caution">
    <text evidence="3">The sequence shown here is derived from an EMBL/GenBank/DDBJ whole genome shotgun (WGS) entry which is preliminary data.</text>
</comment>
<dbReference type="Proteomes" id="UP000253303">
    <property type="component" value="Unassembled WGS sequence"/>
</dbReference>
<feature type="non-terminal residue" evidence="3">
    <location>
        <position position="1"/>
    </location>
</feature>
<keyword evidence="1" id="KW-0472">Membrane</keyword>
<proteinExistence type="predicted"/>
<dbReference type="AlphaFoldDB" id="A0A366LCS8"/>
<keyword evidence="3" id="KW-0808">Transferase</keyword>
<gene>
    <name evidence="3" type="ORF">DP939_44770</name>
</gene>
<keyword evidence="3" id="KW-0548">Nucleotidyltransferase</keyword>